<dbReference type="STRING" id="164328.H3GW46"/>
<dbReference type="Gene3D" id="3.50.50.60">
    <property type="entry name" value="FAD/NAD(P)-binding domain"/>
    <property type="match status" value="1"/>
</dbReference>
<feature type="region of interest" description="Disordered" evidence="1">
    <location>
        <begin position="1"/>
        <end position="60"/>
    </location>
</feature>
<dbReference type="AlphaFoldDB" id="H3GW46"/>
<dbReference type="SUPFAM" id="SSF51905">
    <property type="entry name" value="FAD/NAD(P)-binding domain"/>
    <property type="match status" value="1"/>
</dbReference>
<dbReference type="OMA" id="WMEFTAV"/>
<feature type="compositionally biased region" description="Basic and acidic residues" evidence="1">
    <location>
        <begin position="533"/>
        <end position="543"/>
    </location>
</feature>
<dbReference type="InParanoid" id="H3GW46"/>
<name>H3GW46_PHYRM</name>
<dbReference type="Proteomes" id="UP000005238">
    <property type="component" value="Unassembled WGS sequence"/>
</dbReference>
<dbReference type="PANTHER" id="PTHR42841">
    <property type="entry name" value="AMINE OXIDASE"/>
    <property type="match status" value="1"/>
</dbReference>
<accession>H3GW46</accession>
<dbReference type="EnsemblProtists" id="Phyra81655">
    <property type="protein sequence ID" value="Phyra81655"/>
    <property type="gene ID" value="Phyra81655"/>
</dbReference>
<feature type="compositionally biased region" description="Polar residues" evidence="1">
    <location>
        <begin position="356"/>
        <end position="380"/>
    </location>
</feature>
<dbReference type="Pfam" id="PF25413">
    <property type="entry name" value="Rossman_Mical"/>
    <property type="match status" value="1"/>
</dbReference>
<evidence type="ECO:0000313" key="3">
    <source>
        <dbReference type="EnsemblProtists" id="Phyra81655"/>
    </source>
</evidence>
<reference evidence="3" key="2">
    <citation type="submission" date="2015-06" db="UniProtKB">
        <authorList>
            <consortium name="EnsemblProtists"/>
        </authorList>
    </citation>
    <scope>IDENTIFICATION</scope>
    <source>
        <strain evidence="3">Pr102</strain>
    </source>
</reference>
<dbReference type="HOGENOM" id="CLU_000329_2_0_1"/>
<dbReference type="OrthoDB" id="20799at2759"/>
<dbReference type="InterPro" id="IPR057494">
    <property type="entry name" value="Rossman_Mical"/>
</dbReference>
<feature type="domain" description="[F-actin]-monooxygenase MICAL1-3-like Rossman" evidence="2">
    <location>
        <begin position="815"/>
        <end position="918"/>
    </location>
</feature>
<feature type="compositionally biased region" description="Polar residues" evidence="1">
    <location>
        <begin position="22"/>
        <end position="36"/>
    </location>
</feature>
<dbReference type="GeneID" id="94224608"/>
<dbReference type="VEuPathDB" id="FungiDB:KRP22_2865"/>
<feature type="region of interest" description="Disordered" evidence="1">
    <location>
        <begin position="342"/>
        <end position="437"/>
    </location>
</feature>
<feature type="region of interest" description="Disordered" evidence="1">
    <location>
        <begin position="533"/>
        <end position="554"/>
    </location>
</feature>
<dbReference type="VEuPathDB" id="FungiDB:KRP23_3894"/>
<evidence type="ECO:0000313" key="4">
    <source>
        <dbReference type="Proteomes" id="UP000005238"/>
    </source>
</evidence>
<dbReference type="eggNOG" id="KOG1700">
    <property type="taxonomic scope" value="Eukaryota"/>
</dbReference>
<organism evidence="3 4">
    <name type="scientific">Phytophthora ramorum</name>
    <name type="common">Sudden oak death agent</name>
    <dbReference type="NCBI Taxonomy" id="164328"/>
    <lineage>
        <taxon>Eukaryota</taxon>
        <taxon>Sar</taxon>
        <taxon>Stramenopiles</taxon>
        <taxon>Oomycota</taxon>
        <taxon>Peronosporomycetes</taxon>
        <taxon>Peronosporales</taxon>
        <taxon>Peronosporaceae</taxon>
        <taxon>Phytophthora</taxon>
    </lineage>
</organism>
<sequence length="1043" mass="115501">MADFDTHSSSSSDGGGDVFLSPRSSVASKRSVQSVPTVREDDADRQPETEPRSTASRRETWIGEGLIDASGLEAIDRLSDVAYADLVQQSVAVTRDAPSTDAAAVDAKAPKLSEFLNATYPAEGDTPKQSTQRRRKLLDFLANDVGERYLNGVYKDEERAAGDDETGLDGLVSDDDEPKFPHAEDLHTLSSRSARANSRLLAFLAHEKKGKRHNCDGSQSFSSVHSAPVSSEPRNKFVTKVVPQKARMVLLNPGDVDSTQLSQMVAEEAERKQKARVDKELARQKVRQFLLEEEREAAKRKGSGNEATIKSVDESTVRRETVVDDYGKVNLLDYLDRVVDDGRSRSVPSEMDESGPPSNTSSPRSLASSLEADTNTSFTQGPDDGVAPPTPSTLSGMGNRFAQFLHRGGAANGHDEESNTPRARRLLPPSPFHSKGSNEKMSLEAAFHASKPPESPAPLVYGATTARMTPLLATLDQISHTCQKTELSEVSIARISTLLTSINQIVRDDVQKHRGHPNRVVRRLSGAHWVKSEQELHEHEKPHRPPVPKPAAEIPREPAPVVSASATVDNAKVKAGPGVLNAFKSFDAAQNLIETLSSFNKLLTECGLSGVKVDEPWRVYNHIKAGVYSKLGFRHKQLFKLLDARFNLDVYKRKPAAKKRVCIIGAGPVGLRAAVETALLGGQVVVLEKRKHFSRENILHLWPWVVQDLTALGAKVFFPSFCHSTAYFHVGTRQLQVILLKVALLVGVTVYSSTAFESVVAPNAEESDNKPFYTVATQPQIPWMEFTAVLGASGTNDKLAEPAGINRFVFSRKEALGIVCYFPNLGTTEEKKVTEFSWTIQFKQQMFAKMREIGVDLENIVYYRGEMHYLVMTPKRQNLLEQKVLKENRPEPQDLVQDDNINKSTLHEYVKRVVSFLGISKKAEFSRIRMFDFSTRTRADKAASILTAQGKKLYVGLIGDSLIEPFWPEGVGTCRGFLGALDGVWMVAQIGKKADEQLLADREMAYRVIQHVSGFRRDDLQKNVRKYTVDPKSRYTVKFPQLC</sequence>
<evidence type="ECO:0000256" key="1">
    <source>
        <dbReference type="SAM" id="MobiDB-lite"/>
    </source>
</evidence>
<dbReference type="RefSeq" id="XP_067748012.1">
    <property type="nucleotide sequence ID" value="XM_067888806.1"/>
</dbReference>
<protein>
    <recommendedName>
        <fullName evidence="2">[F-actin]-monooxygenase MICAL1-3-like Rossman domain-containing protein</fullName>
    </recommendedName>
</protein>
<dbReference type="EMBL" id="DS566059">
    <property type="status" value="NOT_ANNOTATED_CDS"/>
    <property type="molecule type" value="Genomic_DNA"/>
</dbReference>
<evidence type="ECO:0000259" key="2">
    <source>
        <dbReference type="Pfam" id="PF25413"/>
    </source>
</evidence>
<feature type="compositionally biased region" description="Basic and acidic residues" evidence="1">
    <location>
        <begin position="38"/>
        <end position="60"/>
    </location>
</feature>
<proteinExistence type="predicted"/>
<keyword evidence="4" id="KW-1185">Reference proteome</keyword>
<dbReference type="InterPro" id="IPR036188">
    <property type="entry name" value="FAD/NAD-bd_sf"/>
</dbReference>
<reference evidence="4" key="1">
    <citation type="journal article" date="2006" name="Science">
        <title>Phytophthora genome sequences uncover evolutionary origins and mechanisms of pathogenesis.</title>
        <authorList>
            <person name="Tyler B.M."/>
            <person name="Tripathy S."/>
            <person name="Zhang X."/>
            <person name="Dehal P."/>
            <person name="Jiang R.H."/>
            <person name="Aerts A."/>
            <person name="Arredondo F.D."/>
            <person name="Baxter L."/>
            <person name="Bensasson D."/>
            <person name="Beynon J.L."/>
            <person name="Chapman J."/>
            <person name="Damasceno C.M."/>
            <person name="Dorrance A.E."/>
            <person name="Dou D."/>
            <person name="Dickerman A.W."/>
            <person name="Dubchak I.L."/>
            <person name="Garbelotto M."/>
            <person name="Gijzen M."/>
            <person name="Gordon S.G."/>
            <person name="Govers F."/>
            <person name="Grunwald N.J."/>
            <person name="Huang W."/>
            <person name="Ivors K.L."/>
            <person name="Jones R.W."/>
            <person name="Kamoun S."/>
            <person name="Krampis K."/>
            <person name="Lamour K.H."/>
            <person name="Lee M.K."/>
            <person name="McDonald W.H."/>
            <person name="Medina M."/>
            <person name="Meijer H.J."/>
            <person name="Nordberg E.K."/>
            <person name="Maclean D.J."/>
            <person name="Ospina-Giraldo M.D."/>
            <person name="Morris P.F."/>
            <person name="Phuntumart V."/>
            <person name="Putnam N.H."/>
            <person name="Rash S."/>
            <person name="Rose J.K."/>
            <person name="Sakihama Y."/>
            <person name="Salamov A.A."/>
            <person name="Savidor A."/>
            <person name="Scheuring C.F."/>
            <person name="Smith B.M."/>
            <person name="Sobral B.W."/>
            <person name="Terry A."/>
            <person name="Torto-Alalibo T.A."/>
            <person name="Win J."/>
            <person name="Xu Z."/>
            <person name="Zhang H."/>
            <person name="Grigoriev I.V."/>
            <person name="Rokhsar D.S."/>
            <person name="Boore J.L."/>
        </authorList>
    </citation>
    <scope>NUCLEOTIDE SEQUENCE [LARGE SCALE GENOMIC DNA]</scope>
    <source>
        <strain evidence="4">Pr102</strain>
    </source>
</reference>